<protein>
    <submittedName>
        <fullName evidence="4">NAD dependent epimerase/dehydratase family</fullName>
    </submittedName>
</protein>
<feature type="domain" description="NAD-dependent epimerase/dehydratase" evidence="2">
    <location>
        <begin position="13"/>
        <end position="210"/>
    </location>
</feature>
<dbReference type="InterPro" id="IPR001509">
    <property type="entry name" value="Epimerase_deHydtase"/>
</dbReference>
<feature type="domain" description="Capsular polysaccharide assembling protein CapF C-terminal" evidence="3">
    <location>
        <begin position="275"/>
        <end position="385"/>
    </location>
</feature>
<feature type="region of interest" description="Disordered" evidence="1">
    <location>
        <begin position="379"/>
        <end position="399"/>
    </location>
</feature>
<dbReference type="InterPro" id="IPR029303">
    <property type="entry name" value="CapF_C"/>
</dbReference>
<evidence type="ECO:0000256" key="1">
    <source>
        <dbReference type="SAM" id="MobiDB-lite"/>
    </source>
</evidence>
<gene>
    <name evidence="4" type="ORF">NCTC7915_01602</name>
</gene>
<dbReference type="SUPFAM" id="SSF51182">
    <property type="entry name" value="RmlC-like cupins"/>
    <property type="match status" value="1"/>
</dbReference>
<dbReference type="SUPFAM" id="SSF51735">
    <property type="entry name" value="NAD(P)-binding Rossmann-fold domains"/>
    <property type="match status" value="1"/>
</dbReference>
<dbReference type="InterPro" id="IPR014710">
    <property type="entry name" value="RmlC-like_jellyroll"/>
</dbReference>
<dbReference type="PANTHER" id="PTHR43245">
    <property type="entry name" value="BIFUNCTIONAL POLYMYXIN RESISTANCE PROTEIN ARNA"/>
    <property type="match status" value="1"/>
</dbReference>
<dbReference type="Pfam" id="PF01370">
    <property type="entry name" value="Epimerase"/>
    <property type="match status" value="1"/>
</dbReference>
<feature type="compositionally biased region" description="Pro residues" evidence="1">
    <location>
        <begin position="389"/>
        <end position="399"/>
    </location>
</feature>
<feature type="compositionally biased region" description="Polar residues" evidence="1">
    <location>
        <begin position="112"/>
        <end position="124"/>
    </location>
</feature>
<dbReference type="InterPro" id="IPR011051">
    <property type="entry name" value="RmlC_Cupin_sf"/>
</dbReference>
<evidence type="ECO:0000313" key="4">
    <source>
        <dbReference type="EMBL" id="STD11514.1"/>
    </source>
</evidence>
<dbReference type="Gene3D" id="3.40.50.720">
    <property type="entry name" value="NAD(P)-binding Rossmann-like Domain"/>
    <property type="match status" value="1"/>
</dbReference>
<dbReference type="Gene3D" id="2.60.120.10">
    <property type="entry name" value="Jelly Rolls"/>
    <property type="match status" value="1"/>
</dbReference>
<organism evidence="4 5">
    <name type="scientific">Dermatophilus congolensis</name>
    <dbReference type="NCBI Taxonomy" id="1863"/>
    <lineage>
        <taxon>Bacteria</taxon>
        <taxon>Bacillati</taxon>
        <taxon>Actinomycetota</taxon>
        <taxon>Actinomycetes</taxon>
        <taxon>Micrococcales</taxon>
        <taxon>Dermatophilaceae</taxon>
        <taxon>Dermatophilus</taxon>
    </lineage>
</organism>
<evidence type="ECO:0000259" key="2">
    <source>
        <dbReference type="Pfam" id="PF01370"/>
    </source>
</evidence>
<comment type="caution">
    <text evidence="4">The sequence shown here is derived from an EMBL/GenBank/DDBJ whole genome shotgun (WGS) entry which is preliminary data.</text>
</comment>
<accession>A0AA46BP17</accession>
<evidence type="ECO:0000313" key="5">
    <source>
        <dbReference type="Proteomes" id="UP000254118"/>
    </source>
</evidence>
<dbReference type="RefSeq" id="WP_115031131.1">
    <property type="nucleotide sequence ID" value="NZ_UFYA01000001.1"/>
</dbReference>
<name>A0AA46BP17_9MICO</name>
<dbReference type="AlphaFoldDB" id="A0AA46BP17"/>
<sequence>MNSTPTQRRLKAVVTGANGFLGWHLRARLLTLPNIDTYPINRTDFATHALEEALSDADLVFHCAGINRSNEHELNNGNIALANRLVTALESTVSGRYTAGKREPAVVYAGSNHASPEHPNSSTPYGHGKRQAGHIITEWAEHAGGEASATDLRFCGLFGEHGRPDYNSFVATFAHTIAHDGEPRITDDREIPLLHVGEACERMIAAALQRTNGIREQTGTMIRISEVARTLERFHSVYAPTGEIPDLNSPLGIPLFNTLRAAMWPHAYPIPTQPNTDERGTLIETIRVHGSSGQVFHSTTNPGYTRGNHFHLNKIERFQVLHGTARICLRRVLTNERIDFDVTGDTPVTIDMPTLWTHNITNTGTTPLHTMFWTNELYDPKNPDTTPHPVDPAPTTPQP</sequence>
<proteinExistence type="predicted"/>
<evidence type="ECO:0000259" key="3">
    <source>
        <dbReference type="Pfam" id="PF14667"/>
    </source>
</evidence>
<dbReference type="EMBL" id="UFYA01000001">
    <property type="protein sequence ID" value="STD11514.1"/>
    <property type="molecule type" value="Genomic_DNA"/>
</dbReference>
<reference evidence="4 5" key="1">
    <citation type="submission" date="2018-06" db="EMBL/GenBank/DDBJ databases">
        <authorList>
            <consortium name="Pathogen Informatics"/>
            <person name="Doyle S."/>
        </authorList>
    </citation>
    <scope>NUCLEOTIDE SEQUENCE [LARGE SCALE GENOMIC DNA]</scope>
    <source>
        <strain evidence="4 5">NCTC7915</strain>
    </source>
</reference>
<dbReference type="InterPro" id="IPR036291">
    <property type="entry name" value="NAD(P)-bd_dom_sf"/>
</dbReference>
<dbReference type="PANTHER" id="PTHR43245:SF55">
    <property type="entry name" value="NAD(P)-BINDING DOMAIN-CONTAINING PROTEIN"/>
    <property type="match status" value="1"/>
</dbReference>
<dbReference type="Proteomes" id="UP000254118">
    <property type="component" value="Unassembled WGS sequence"/>
</dbReference>
<dbReference type="InterPro" id="IPR050177">
    <property type="entry name" value="Lipid_A_modif_metabolic_enz"/>
</dbReference>
<feature type="region of interest" description="Disordered" evidence="1">
    <location>
        <begin position="110"/>
        <end position="129"/>
    </location>
</feature>
<dbReference type="Pfam" id="PF14667">
    <property type="entry name" value="Polysacc_synt_C"/>
    <property type="match status" value="1"/>
</dbReference>